<comment type="subcellular location">
    <subcellularLocation>
        <location evidence="1">Membrane</location>
        <topology evidence="1">Multi-pass membrane protein</topology>
    </subcellularLocation>
</comment>
<dbReference type="Proteomes" id="UP000655287">
    <property type="component" value="Unassembled WGS sequence"/>
</dbReference>
<feature type="transmembrane region" description="Helical" evidence="5">
    <location>
        <begin position="77"/>
        <end position="100"/>
    </location>
</feature>
<evidence type="ECO:0000259" key="6">
    <source>
        <dbReference type="Pfam" id="PF13515"/>
    </source>
</evidence>
<dbReference type="RefSeq" id="WP_239136688.1">
    <property type="nucleotide sequence ID" value="NZ_BOOU01000003.1"/>
</dbReference>
<dbReference type="EMBL" id="BOOU01000003">
    <property type="protein sequence ID" value="GII75227.1"/>
    <property type="molecule type" value="Genomic_DNA"/>
</dbReference>
<name>A0A919QWF5_9ACTN</name>
<evidence type="ECO:0000313" key="8">
    <source>
        <dbReference type="Proteomes" id="UP000655287"/>
    </source>
</evidence>
<evidence type="ECO:0000313" key="7">
    <source>
        <dbReference type="EMBL" id="GII75227.1"/>
    </source>
</evidence>
<comment type="caution">
    <text evidence="7">The sequence shown here is derived from an EMBL/GenBank/DDBJ whole genome shotgun (WGS) entry which is preliminary data.</text>
</comment>
<feature type="transmembrane region" description="Helical" evidence="5">
    <location>
        <begin position="135"/>
        <end position="153"/>
    </location>
</feature>
<organism evidence="7 8">
    <name type="scientific">Sphaerisporangium rufum</name>
    <dbReference type="NCBI Taxonomy" id="1381558"/>
    <lineage>
        <taxon>Bacteria</taxon>
        <taxon>Bacillati</taxon>
        <taxon>Actinomycetota</taxon>
        <taxon>Actinomycetes</taxon>
        <taxon>Streptosporangiales</taxon>
        <taxon>Streptosporangiaceae</taxon>
        <taxon>Sphaerisporangium</taxon>
    </lineage>
</organism>
<feature type="domain" description="Integral membrane bound transporter" evidence="6">
    <location>
        <begin position="24"/>
        <end position="146"/>
    </location>
</feature>
<keyword evidence="2 5" id="KW-0812">Transmembrane</keyword>
<accession>A0A919QWF5</accession>
<dbReference type="InterPro" id="IPR049453">
    <property type="entry name" value="Memb_transporter_dom"/>
</dbReference>
<feature type="transmembrane region" description="Helical" evidence="5">
    <location>
        <begin position="12"/>
        <end position="33"/>
    </location>
</feature>
<sequence length="357" mass="36886">MRRRLERLASMAPSILQCSVGAALAWFIAREFLGHPRPFFAPIAVVICVGVAVGRRVRRTAEMVAGVSLGIGVGDLLVAWIGSGAWQIALVVALAMAIAVLLDEGGVFALQAGTSAVLVATLLPPSGVGGLQRMVDALTGGLVALAMVALLPADPVALVHRRGRVVLDELADALEGAAQAIASADLSLAGDCLDKARGSQKAVEDLRAALVSGREIALISPLHWRARGRLARYQAASTPLDHALRNTRVLLRRTIAALRDREPMSPELPDRLRGLAEATRLLRDELAAGADPVRARRGALAVADGLRASGSRHAGISTQVVAAQLRSIIVDLLVAAGTGRAAAAAALPAEAGPGDSG</sequence>
<evidence type="ECO:0000256" key="5">
    <source>
        <dbReference type="SAM" id="Phobius"/>
    </source>
</evidence>
<feature type="transmembrane region" description="Helical" evidence="5">
    <location>
        <begin position="106"/>
        <end position="123"/>
    </location>
</feature>
<keyword evidence="4 5" id="KW-0472">Membrane</keyword>
<feature type="transmembrane region" description="Helical" evidence="5">
    <location>
        <begin position="39"/>
        <end position="57"/>
    </location>
</feature>
<dbReference type="Pfam" id="PF13515">
    <property type="entry name" value="FUSC_2"/>
    <property type="match status" value="1"/>
</dbReference>
<reference evidence="7" key="1">
    <citation type="submission" date="2021-01" db="EMBL/GenBank/DDBJ databases">
        <title>Whole genome shotgun sequence of Sphaerisporangium rufum NBRC 109079.</title>
        <authorList>
            <person name="Komaki H."/>
            <person name="Tamura T."/>
        </authorList>
    </citation>
    <scope>NUCLEOTIDE SEQUENCE</scope>
    <source>
        <strain evidence="7">NBRC 109079</strain>
    </source>
</reference>
<evidence type="ECO:0000256" key="2">
    <source>
        <dbReference type="ARBA" id="ARBA00022692"/>
    </source>
</evidence>
<evidence type="ECO:0000256" key="4">
    <source>
        <dbReference type="ARBA" id="ARBA00023136"/>
    </source>
</evidence>
<protein>
    <recommendedName>
        <fullName evidence="6">Integral membrane bound transporter domain-containing protein</fullName>
    </recommendedName>
</protein>
<evidence type="ECO:0000256" key="3">
    <source>
        <dbReference type="ARBA" id="ARBA00022989"/>
    </source>
</evidence>
<keyword evidence="8" id="KW-1185">Reference proteome</keyword>
<gene>
    <name evidence="7" type="ORF">Sru01_02090</name>
</gene>
<proteinExistence type="predicted"/>
<keyword evidence="3 5" id="KW-1133">Transmembrane helix</keyword>
<dbReference type="AlphaFoldDB" id="A0A919QWF5"/>
<dbReference type="GO" id="GO:0016020">
    <property type="term" value="C:membrane"/>
    <property type="evidence" value="ECO:0007669"/>
    <property type="project" value="UniProtKB-SubCell"/>
</dbReference>
<evidence type="ECO:0000256" key="1">
    <source>
        <dbReference type="ARBA" id="ARBA00004141"/>
    </source>
</evidence>